<reference evidence="3 4" key="1">
    <citation type="journal article" date="2019" name="Int. J. Syst. Evol. Microbiol.">
        <title>The Global Catalogue of Microorganisms (GCM) 10K type strain sequencing project: providing services to taxonomists for standard genome sequencing and annotation.</title>
        <authorList>
            <consortium name="The Broad Institute Genomics Platform"/>
            <consortium name="The Broad Institute Genome Sequencing Center for Infectious Disease"/>
            <person name="Wu L."/>
            <person name="Ma J."/>
        </authorList>
    </citation>
    <scope>NUCLEOTIDE SEQUENCE [LARGE SCALE GENOMIC DNA]</scope>
    <source>
        <strain evidence="3 4">LMG 29247</strain>
    </source>
</reference>
<protein>
    <submittedName>
        <fullName evidence="3">Gfo/Idh/MocA family protein</fullName>
    </submittedName>
</protein>
<keyword evidence="4" id="KW-1185">Reference proteome</keyword>
<dbReference type="AlphaFoldDB" id="A0ABD5ST65"/>
<sequence length="214" mass="23241">SITRLNDGPLGRPPVENAPPSWPLDSDAVGGGSLLELGVHCFDVLEWLFGDIRVRDASMGQTLEIDVEDAATVLMEAPETGTTISLHCGSYQWEQLPEVNTRLRLEGVTGTISNRDYLPRNFYAGAARSALSNVASRLTRDEPDVFGPSFYLQAHYDALADFCDAIREGEQPPVDGADGRRTLELAERAYELAAAETDDASDDVDGLETPEVTL</sequence>
<dbReference type="EMBL" id="JBHSWV010000534">
    <property type="protein sequence ID" value="MFC6768345.1"/>
    <property type="molecule type" value="Genomic_DNA"/>
</dbReference>
<evidence type="ECO:0000313" key="4">
    <source>
        <dbReference type="Proteomes" id="UP001596383"/>
    </source>
</evidence>
<evidence type="ECO:0000259" key="2">
    <source>
        <dbReference type="Pfam" id="PF22725"/>
    </source>
</evidence>
<dbReference type="InterPro" id="IPR055170">
    <property type="entry name" value="GFO_IDH_MocA-like_dom"/>
</dbReference>
<dbReference type="Gene3D" id="3.30.360.10">
    <property type="entry name" value="Dihydrodipicolinate Reductase, domain 2"/>
    <property type="match status" value="1"/>
</dbReference>
<comment type="caution">
    <text evidence="3">The sequence shown here is derived from an EMBL/GenBank/DDBJ whole genome shotgun (WGS) entry which is preliminary data.</text>
</comment>
<feature type="region of interest" description="Disordered" evidence="1">
    <location>
        <begin position="193"/>
        <end position="214"/>
    </location>
</feature>
<name>A0ABD5ST65_9EURY</name>
<dbReference type="Proteomes" id="UP001596383">
    <property type="component" value="Unassembled WGS sequence"/>
</dbReference>
<proteinExistence type="predicted"/>
<feature type="compositionally biased region" description="Acidic residues" evidence="1">
    <location>
        <begin position="196"/>
        <end position="208"/>
    </location>
</feature>
<gene>
    <name evidence="3" type="ORF">ACFQE6_26080</name>
</gene>
<feature type="region of interest" description="Disordered" evidence="1">
    <location>
        <begin position="1"/>
        <end position="24"/>
    </location>
</feature>
<accession>A0ABD5ST65</accession>
<organism evidence="3 4">
    <name type="scientific">Natrinema soli</name>
    <dbReference type="NCBI Taxonomy" id="1930624"/>
    <lineage>
        <taxon>Archaea</taxon>
        <taxon>Methanobacteriati</taxon>
        <taxon>Methanobacteriota</taxon>
        <taxon>Stenosarchaea group</taxon>
        <taxon>Halobacteria</taxon>
        <taxon>Halobacteriales</taxon>
        <taxon>Natrialbaceae</taxon>
        <taxon>Natrinema</taxon>
    </lineage>
</organism>
<feature type="non-terminal residue" evidence="3">
    <location>
        <position position="1"/>
    </location>
</feature>
<dbReference type="SUPFAM" id="SSF55347">
    <property type="entry name" value="Glyceraldehyde-3-phosphate dehydrogenase-like, C-terminal domain"/>
    <property type="match status" value="1"/>
</dbReference>
<evidence type="ECO:0000313" key="3">
    <source>
        <dbReference type="EMBL" id="MFC6768345.1"/>
    </source>
</evidence>
<evidence type="ECO:0000256" key="1">
    <source>
        <dbReference type="SAM" id="MobiDB-lite"/>
    </source>
</evidence>
<feature type="domain" description="GFO/IDH/MocA-like oxidoreductase" evidence="2">
    <location>
        <begin position="15"/>
        <end position="112"/>
    </location>
</feature>
<dbReference type="Pfam" id="PF22725">
    <property type="entry name" value="GFO_IDH_MocA_C3"/>
    <property type="match status" value="1"/>
</dbReference>
<dbReference type="RefSeq" id="WP_273741135.1">
    <property type="nucleotide sequence ID" value="NZ_JAQIVI010000534.1"/>
</dbReference>